<reference evidence="1 2" key="2">
    <citation type="submission" date="2017-02" db="EMBL/GenBank/DDBJ databases">
        <title>A genome survey and senescence transcriptome analysis in Lentinula edodes.</title>
        <authorList>
            <person name="Sakamoto Y."/>
            <person name="Nakade K."/>
            <person name="Sato S."/>
            <person name="Yoshida Y."/>
            <person name="Miyazaki K."/>
            <person name="Natsume S."/>
            <person name="Konno N."/>
        </authorList>
    </citation>
    <scope>NUCLEOTIDE SEQUENCE [LARGE SCALE GENOMIC DNA]</scope>
    <source>
        <strain evidence="1 2">NBRC 111202</strain>
    </source>
</reference>
<evidence type="ECO:0000313" key="2">
    <source>
        <dbReference type="Proteomes" id="UP000188533"/>
    </source>
</evidence>
<dbReference type="AlphaFoldDB" id="A0A1Q3DZR9"/>
<protein>
    <submittedName>
        <fullName evidence="1">Uncharacterized protein</fullName>
    </submittedName>
</protein>
<evidence type="ECO:0000313" key="1">
    <source>
        <dbReference type="EMBL" id="GAW00364.1"/>
    </source>
</evidence>
<organism evidence="1 2">
    <name type="scientific">Lentinula edodes</name>
    <name type="common">Shiitake mushroom</name>
    <name type="synonym">Lentinus edodes</name>
    <dbReference type="NCBI Taxonomy" id="5353"/>
    <lineage>
        <taxon>Eukaryota</taxon>
        <taxon>Fungi</taxon>
        <taxon>Dikarya</taxon>
        <taxon>Basidiomycota</taxon>
        <taxon>Agaricomycotina</taxon>
        <taxon>Agaricomycetes</taxon>
        <taxon>Agaricomycetidae</taxon>
        <taxon>Agaricales</taxon>
        <taxon>Marasmiineae</taxon>
        <taxon>Omphalotaceae</taxon>
        <taxon>Lentinula</taxon>
    </lineage>
</organism>
<dbReference type="EMBL" id="BDGU01000030">
    <property type="protein sequence ID" value="GAW00364.1"/>
    <property type="molecule type" value="Genomic_DNA"/>
</dbReference>
<comment type="caution">
    <text evidence="1">The sequence shown here is derived from an EMBL/GenBank/DDBJ whole genome shotgun (WGS) entry which is preliminary data.</text>
</comment>
<accession>A0A1Q3DZR9</accession>
<sequence length="83" mass="9291">MTYSLNFTSKHHVNALGWILQAPSQIMNLNYTSDPTPPRTNLCILCTIYSGYLHICQSWVKCGQSAQSINYHCHRVTMSGGSV</sequence>
<gene>
    <name evidence="1" type="ORF">LENED_001879</name>
</gene>
<name>A0A1Q3DZR9_LENED</name>
<keyword evidence="2" id="KW-1185">Reference proteome</keyword>
<proteinExistence type="predicted"/>
<dbReference type="Proteomes" id="UP000188533">
    <property type="component" value="Unassembled WGS sequence"/>
</dbReference>
<reference evidence="1 2" key="1">
    <citation type="submission" date="2016-08" db="EMBL/GenBank/DDBJ databases">
        <authorList>
            <consortium name="Lentinula edodes genome sequencing consortium"/>
            <person name="Sakamoto Y."/>
            <person name="Nakade K."/>
            <person name="Sato S."/>
            <person name="Yoshida Y."/>
            <person name="Miyazaki K."/>
            <person name="Natsume S."/>
            <person name="Konno N."/>
        </authorList>
    </citation>
    <scope>NUCLEOTIDE SEQUENCE [LARGE SCALE GENOMIC DNA]</scope>
    <source>
        <strain evidence="1 2">NBRC 111202</strain>
    </source>
</reference>